<dbReference type="InterPro" id="IPR023198">
    <property type="entry name" value="PGP-like_dom2"/>
</dbReference>
<dbReference type="GO" id="GO:0005829">
    <property type="term" value="C:cytosol"/>
    <property type="evidence" value="ECO:0007669"/>
    <property type="project" value="TreeGrafter"/>
</dbReference>
<evidence type="ECO:0000313" key="6">
    <source>
        <dbReference type="Proteomes" id="UP000886852"/>
    </source>
</evidence>
<dbReference type="GO" id="GO:0008967">
    <property type="term" value="F:phosphoglycolate phosphatase activity"/>
    <property type="evidence" value="ECO:0007669"/>
    <property type="project" value="UniProtKB-EC"/>
</dbReference>
<dbReference type="PANTHER" id="PTHR43434">
    <property type="entry name" value="PHOSPHOGLYCOLATE PHOSPHATASE"/>
    <property type="match status" value="1"/>
</dbReference>
<dbReference type="Proteomes" id="UP000886852">
    <property type="component" value="Unassembled WGS sequence"/>
</dbReference>
<dbReference type="AlphaFoldDB" id="A0A9D1SQC6"/>
<sequence length="221" mass="24046">MKKLAAVFDLDGTLLDTLCDLTASVNYATSLLGLPLHTQDEVRSMVGNGVSVLMQRALPSDKRHLHGKALALQRQYYAAHSEHTRPYKGIVALLQRLRQAGFRIIVNTNKDEDVAYALCRQLLAGLVDEVCGTVVGFPVKPAVVRLAPRIKDFAAMYCGDSDVDVMTAANAGIPCLSVTWGFRSEDYLLSHGAKSIARTPAQAEQAFLRFADEVNGSVVNK</sequence>
<dbReference type="EMBL" id="DVOC01000047">
    <property type="protein sequence ID" value="HIU90911.1"/>
    <property type="molecule type" value="Genomic_DNA"/>
</dbReference>
<dbReference type="InterPro" id="IPR041492">
    <property type="entry name" value="HAD_2"/>
</dbReference>
<comment type="pathway">
    <text evidence="2">Organic acid metabolism; glycolate biosynthesis; glycolate from 2-phosphoglycolate: step 1/1.</text>
</comment>
<dbReference type="InterPro" id="IPR023214">
    <property type="entry name" value="HAD_sf"/>
</dbReference>
<gene>
    <name evidence="5" type="ORF">IAC72_02710</name>
</gene>
<evidence type="ECO:0000256" key="2">
    <source>
        <dbReference type="ARBA" id="ARBA00004818"/>
    </source>
</evidence>
<dbReference type="Gene3D" id="1.10.150.240">
    <property type="entry name" value="Putative phosphatase, domain 2"/>
    <property type="match status" value="1"/>
</dbReference>
<comment type="caution">
    <text evidence="5">The sequence shown here is derived from an EMBL/GenBank/DDBJ whole genome shotgun (WGS) entry which is preliminary data.</text>
</comment>
<comment type="catalytic activity">
    <reaction evidence="1">
        <text>2-phosphoglycolate + H2O = glycolate + phosphate</text>
        <dbReference type="Rhea" id="RHEA:14369"/>
        <dbReference type="ChEBI" id="CHEBI:15377"/>
        <dbReference type="ChEBI" id="CHEBI:29805"/>
        <dbReference type="ChEBI" id="CHEBI:43474"/>
        <dbReference type="ChEBI" id="CHEBI:58033"/>
        <dbReference type="EC" id="3.1.3.18"/>
    </reaction>
</comment>
<dbReference type="Gene3D" id="3.40.50.1000">
    <property type="entry name" value="HAD superfamily/HAD-like"/>
    <property type="match status" value="1"/>
</dbReference>
<dbReference type="PANTHER" id="PTHR43434:SF1">
    <property type="entry name" value="PHOSPHOGLYCOLATE PHOSPHATASE"/>
    <property type="match status" value="1"/>
</dbReference>
<keyword evidence="5" id="KW-0378">Hydrolase</keyword>
<name>A0A9D1SQC6_9BACT</name>
<proteinExistence type="inferred from homology"/>
<evidence type="ECO:0000256" key="1">
    <source>
        <dbReference type="ARBA" id="ARBA00000830"/>
    </source>
</evidence>
<dbReference type="InterPro" id="IPR036412">
    <property type="entry name" value="HAD-like_sf"/>
</dbReference>
<evidence type="ECO:0000313" key="5">
    <source>
        <dbReference type="EMBL" id="HIU90911.1"/>
    </source>
</evidence>
<comment type="similarity">
    <text evidence="3">Belongs to the HAD-like hydrolase superfamily. CbbY/CbbZ/Gph/YieH family.</text>
</comment>
<dbReference type="GO" id="GO:0006281">
    <property type="term" value="P:DNA repair"/>
    <property type="evidence" value="ECO:0007669"/>
    <property type="project" value="TreeGrafter"/>
</dbReference>
<reference evidence="5" key="2">
    <citation type="journal article" date="2021" name="PeerJ">
        <title>Extensive microbial diversity within the chicken gut microbiome revealed by metagenomics and culture.</title>
        <authorList>
            <person name="Gilroy R."/>
            <person name="Ravi A."/>
            <person name="Getino M."/>
            <person name="Pursley I."/>
            <person name="Horton D.L."/>
            <person name="Alikhan N.F."/>
            <person name="Baker D."/>
            <person name="Gharbi K."/>
            <person name="Hall N."/>
            <person name="Watson M."/>
            <person name="Adriaenssens E.M."/>
            <person name="Foster-Nyarko E."/>
            <person name="Jarju S."/>
            <person name="Secka A."/>
            <person name="Antonio M."/>
            <person name="Oren A."/>
            <person name="Chaudhuri R.R."/>
            <person name="La Ragione R."/>
            <person name="Hildebrand F."/>
            <person name="Pallen M.J."/>
        </authorList>
    </citation>
    <scope>NUCLEOTIDE SEQUENCE</scope>
    <source>
        <strain evidence="5">ChiHjej12B11-7776</strain>
    </source>
</reference>
<dbReference type="EC" id="3.1.3.18" evidence="4"/>
<dbReference type="InterPro" id="IPR050155">
    <property type="entry name" value="HAD-like_hydrolase_sf"/>
</dbReference>
<organism evidence="5 6">
    <name type="scientific">Candidatus Fimimonas merdipullorum</name>
    <dbReference type="NCBI Taxonomy" id="2840822"/>
    <lineage>
        <taxon>Bacteria</taxon>
        <taxon>Pseudomonadati</taxon>
        <taxon>Myxococcota</taxon>
        <taxon>Myxococcia</taxon>
        <taxon>Myxococcales</taxon>
        <taxon>Cystobacterineae</taxon>
        <taxon>Myxococcaceae</taxon>
        <taxon>Myxococcaceae incertae sedis</taxon>
        <taxon>Candidatus Fimimonas</taxon>
    </lineage>
</organism>
<reference evidence="5" key="1">
    <citation type="submission" date="2020-10" db="EMBL/GenBank/DDBJ databases">
        <authorList>
            <person name="Gilroy R."/>
        </authorList>
    </citation>
    <scope>NUCLEOTIDE SEQUENCE</scope>
    <source>
        <strain evidence="5">ChiHjej12B11-7776</strain>
    </source>
</reference>
<dbReference type="Pfam" id="PF13419">
    <property type="entry name" value="HAD_2"/>
    <property type="match status" value="1"/>
</dbReference>
<evidence type="ECO:0000256" key="4">
    <source>
        <dbReference type="ARBA" id="ARBA00013078"/>
    </source>
</evidence>
<accession>A0A9D1SQC6</accession>
<evidence type="ECO:0000256" key="3">
    <source>
        <dbReference type="ARBA" id="ARBA00006171"/>
    </source>
</evidence>
<dbReference type="SUPFAM" id="SSF56784">
    <property type="entry name" value="HAD-like"/>
    <property type="match status" value="1"/>
</dbReference>
<protein>
    <recommendedName>
        <fullName evidence="4">phosphoglycolate phosphatase</fullName>
        <ecNumber evidence="4">3.1.3.18</ecNumber>
    </recommendedName>
</protein>